<feature type="compositionally biased region" description="Basic and acidic residues" evidence="1">
    <location>
        <begin position="242"/>
        <end position="253"/>
    </location>
</feature>
<dbReference type="InterPro" id="IPR006566">
    <property type="entry name" value="FBD"/>
</dbReference>
<keyword evidence="5" id="KW-1185">Reference proteome</keyword>
<evidence type="ECO:0000313" key="4">
    <source>
        <dbReference type="EMBL" id="KAK1381691.1"/>
    </source>
</evidence>
<reference evidence="4" key="2">
    <citation type="submission" date="2023-05" db="EMBL/GenBank/DDBJ databases">
        <authorList>
            <person name="Schelkunov M.I."/>
        </authorList>
    </citation>
    <scope>NUCLEOTIDE SEQUENCE</scope>
    <source>
        <strain evidence="4">Hsosn_3</strain>
        <tissue evidence="4">Leaf</tissue>
    </source>
</reference>
<evidence type="ECO:0000313" key="5">
    <source>
        <dbReference type="Proteomes" id="UP001237642"/>
    </source>
</evidence>
<dbReference type="EMBL" id="JAUIZM010000005">
    <property type="protein sequence ID" value="KAK1381691.1"/>
    <property type="molecule type" value="Genomic_DNA"/>
</dbReference>
<reference evidence="4" key="1">
    <citation type="submission" date="2023-02" db="EMBL/GenBank/DDBJ databases">
        <title>Genome of toxic invasive species Heracleum sosnowskyi carries increased number of genes despite the absence of recent whole-genome duplications.</title>
        <authorList>
            <person name="Schelkunov M."/>
            <person name="Shtratnikova V."/>
            <person name="Makarenko M."/>
            <person name="Klepikova A."/>
            <person name="Omelchenko D."/>
            <person name="Novikova G."/>
            <person name="Obukhova E."/>
            <person name="Bogdanov V."/>
            <person name="Penin A."/>
            <person name="Logacheva M."/>
        </authorList>
    </citation>
    <scope>NUCLEOTIDE SEQUENCE</scope>
    <source>
        <strain evidence="4">Hsosn_3</strain>
        <tissue evidence="4">Leaf</tissue>
    </source>
</reference>
<name>A0AAD8MQF6_9APIA</name>
<dbReference type="AlphaFoldDB" id="A0AAD8MQF6"/>
<feature type="region of interest" description="Disordered" evidence="1">
    <location>
        <begin position="191"/>
        <end position="256"/>
    </location>
</feature>
<feature type="domain" description="FBD" evidence="3">
    <location>
        <begin position="47"/>
        <end position="120"/>
    </location>
</feature>
<sequence>MAEEMWHYPRASSKAQIRYLERMDEHMVMGFGLGVDLKNYLLQDSEDCTTMDHLEYVTFSYFQGLKTELELVKFVLAHSPLLKTLFIHRYYHIKSGVALKMTEEILQYPRASTRAQIRHLIIKNHGYGVNLVVVSFWLILLCTCGPTQNWSVIMDSLGRIGKPEELPSQIDAGPHATLDTEIFKDSFVSPTRTETGLPIRTESQKRQKDDEEVPDEDPKKDDENVSLSEFFQGKKKKKRQHNREEGERDEPHKRVIKRHGLATPKEYLSRDQRVNRCVVPTRFTFDNTRKHHLFSVEPVSIVSGLALWWLIHIGQPGFKWVIHVGNSIVLNMAEGPFRFTKCLHRCFFGLVSITFFSFSGLVSVTYALSDE</sequence>
<accession>A0AAD8MQF6</accession>
<proteinExistence type="predicted"/>
<evidence type="ECO:0000259" key="3">
    <source>
        <dbReference type="SMART" id="SM00579"/>
    </source>
</evidence>
<evidence type="ECO:0000256" key="1">
    <source>
        <dbReference type="SAM" id="MobiDB-lite"/>
    </source>
</evidence>
<dbReference type="Pfam" id="PF08387">
    <property type="entry name" value="FBD"/>
    <property type="match status" value="1"/>
</dbReference>
<dbReference type="SMART" id="SM00579">
    <property type="entry name" value="FBD"/>
    <property type="match status" value="1"/>
</dbReference>
<feature type="transmembrane region" description="Helical" evidence="2">
    <location>
        <begin position="346"/>
        <end position="368"/>
    </location>
</feature>
<dbReference type="Proteomes" id="UP001237642">
    <property type="component" value="Unassembled WGS sequence"/>
</dbReference>
<keyword evidence="2" id="KW-0812">Transmembrane</keyword>
<comment type="caution">
    <text evidence="4">The sequence shown here is derived from an EMBL/GenBank/DDBJ whole genome shotgun (WGS) entry which is preliminary data.</text>
</comment>
<protein>
    <recommendedName>
        <fullName evidence="3">FBD domain-containing protein</fullName>
    </recommendedName>
</protein>
<gene>
    <name evidence="4" type="ORF">POM88_019426</name>
</gene>
<evidence type="ECO:0000256" key="2">
    <source>
        <dbReference type="SAM" id="Phobius"/>
    </source>
</evidence>
<keyword evidence="2" id="KW-1133">Transmembrane helix</keyword>
<keyword evidence="2" id="KW-0472">Membrane</keyword>
<organism evidence="4 5">
    <name type="scientific">Heracleum sosnowskyi</name>
    <dbReference type="NCBI Taxonomy" id="360622"/>
    <lineage>
        <taxon>Eukaryota</taxon>
        <taxon>Viridiplantae</taxon>
        <taxon>Streptophyta</taxon>
        <taxon>Embryophyta</taxon>
        <taxon>Tracheophyta</taxon>
        <taxon>Spermatophyta</taxon>
        <taxon>Magnoliopsida</taxon>
        <taxon>eudicotyledons</taxon>
        <taxon>Gunneridae</taxon>
        <taxon>Pentapetalae</taxon>
        <taxon>asterids</taxon>
        <taxon>campanulids</taxon>
        <taxon>Apiales</taxon>
        <taxon>Apiaceae</taxon>
        <taxon>Apioideae</taxon>
        <taxon>apioid superclade</taxon>
        <taxon>Tordylieae</taxon>
        <taxon>Tordyliinae</taxon>
        <taxon>Heracleum</taxon>
    </lineage>
</organism>